<dbReference type="PANTHER" id="PTHR46401">
    <property type="entry name" value="GLYCOSYLTRANSFERASE WBBK-RELATED"/>
    <property type="match status" value="1"/>
</dbReference>
<dbReference type="EMBL" id="CP002903">
    <property type="protein sequence ID" value="AEJ61873.1"/>
    <property type="molecule type" value="Genomic_DNA"/>
</dbReference>
<dbReference type="SUPFAM" id="SSF53756">
    <property type="entry name" value="UDP-Glycosyltransferase/glycogen phosphorylase"/>
    <property type="match status" value="1"/>
</dbReference>
<dbReference type="FunFam" id="3.40.50.2000:FF:000119">
    <property type="entry name" value="Glycosyl transferase group 1"/>
    <property type="match status" value="1"/>
</dbReference>
<keyword evidence="5" id="KW-1185">Reference proteome</keyword>
<proteinExistence type="predicted"/>
<evidence type="ECO:0000313" key="5">
    <source>
        <dbReference type="Proteomes" id="UP000007254"/>
    </source>
</evidence>
<dbReference type="InterPro" id="IPR028098">
    <property type="entry name" value="Glyco_trans_4-like_N"/>
</dbReference>
<evidence type="ECO:0000256" key="1">
    <source>
        <dbReference type="ARBA" id="ARBA00022679"/>
    </source>
</evidence>
<dbReference type="Pfam" id="PF13439">
    <property type="entry name" value="Glyco_transf_4"/>
    <property type="match status" value="1"/>
</dbReference>
<evidence type="ECO:0000259" key="3">
    <source>
        <dbReference type="Pfam" id="PF13439"/>
    </source>
</evidence>
<dbReference type="HOGENOM" id="CLU_009583_27_5_12"/>
<dbReference type="AlphaFoldDB" id="G0GAX7"/>
<sequence length="379" mass="43097">MNILVDALAVVEHMTGVSRYAFQLLTHLARVDEKNSYRVLVPSSLSPDHPLIQRLEGCANFSLMKADIPPVGPKRDIRYRSLARLDFDVYHCLNSNYPLGFHHSKGVVTIHDVKYLKYPRFMGRAWWLKTRYLELVFKTAATRCAKVIAVSHATKKDLVDLFSIPDPDRIVVIHEAGGLFSASSNVPEQGERILETYGVKRPYFLFLGEHRPHKNIEGVIEAFERFRHMYRDPFHLVITGKVHPSYRARMTRLKWGRDDVVFTGFIPDEHLPTLYRHAYGFLLPSFYEGFGIPILEAMEAGIPVITSNVSSMPEIGGDACLTVSPYDPEDIARKMYVLATDAGLHALLREKGYARAKDFSWEKAARETLEVYEQVGSNG</sequence>
<dbReference type="PANTHER" id="PTHR46401:SF2">
    <property type="entry name" value="GLYCOSYLTRANSFERASE WBBK-RELATED"/>
    <property type="match status" value="1"/>
</dbReference>
<protein>
    <submittedName>
        <fullName evidence="4">Glycosyl transferase group 1</fullName>
    </submittedName>
</protein>
<dbReference type="Proteomes" id="UP000007254">
    <property type="component" value="Chromosome"/>
</dbReference>
<dbReference type="Gene3D" id="3.40.50.2000">
    <property type="entry name" value="Glycogen Phosphorylase B"/>
    <property type="match status" value="2"/>
</dbReference>
<dbReference type="KEGG" id="stq:Spith_1612"/>
<accession>G0GAX7</accession>
<feature type="domain" description="Glycosyltransferase subfamily 4-like N-terminal" evidence="3">
    <location>
        <begin position="15"/>
        <end position="174"/>
    </location>
</feature>
<organism evidence="4 5">
    <name type="scientific">Winmispira thermophila (strain ATCC 700085 / DSM 6578 / Z-1203)</name>
    <name type="common">Spirochaeta thermophila</name>
    <dbReference type="NCBI Taxonomy" id="869211"/>
    <lineage>
        <taxon>Bacteria</taxon>
        <taxon>Pseudomonadati</taxon>
        <taxon>Spirochaetota</taxon>
        <taxon>Spirochaetia</taxon>
        <taxon>Winmispirales</taxon>
        <taxon>Winmispiraceae</taxon>
        <taxon>Winmispira</taxon>
    </lineage>
</organism>
<name>G0GAX7_WINT7</name>
<dbReference type="GO" id="GO:0009103">
    <property type="term" value="P:lipopolysaccharide biosynthetic process"/>
    <property type="evidence" value="ECO:0007669"/>
    <property type="project" value="TreeGrafter"/>
</dbReference>
<dbReference type="GO" id="GO:0016757">
    <property type="term" value="F:glycosyltransferase activity"/>
    <property type="evidence" value="ECO:0007669"/>
    <property type="project" value="InterPro"/>
</dbReference>
<dbReference type="InterPro" id="IPR001296">
    <property type="entry name" value="Glyco_trans_1"/>
</dbReference>
<evidence type="ECO:0000259" key="2">
    <source>
        <dbReference type="Pfam" id="PF00534"/>
    </source>
</evidence>
<gene>
    <name evidence="4" type="ordered locus">Spith_1612</name>
</gene>
<keyword evidence="1 4" id="KW-0808">Transferase</keyword>
<dbReference type="Pfam" id="PF00534">
    <property type="entry name" value="Glycos_transf_1"/>
    <property type="match status" value="1"/>
</dbReference>
<feature type="domain" description="Glycosyl transferase family 1" evidence="2">
    <location>
        <begin position="200"/>
        <end position="353"/>
    </location>
</feature>
<evidence type="ECO:0000313" key="4">
    <source>
        <dbReference type="EMBL" id="AEJ61873.1"/>
    </source>
</evidence>
<dbReference type="OrthoDB" id="9797829at2"/>
<dbReference type="CDD" id="cd03809">
    <property type="entry name" value="GT4_MtfB-like"/>
    <property type="match status" value="1"/>
</dbReference>
<reference evidence="4 5" key="1">
    <citation type="submission" date="2011-06" db="EMBL/GenBank/DDBJ databases">
        <title>The complete genome of Spirochaeta thermophila DSM 6578.</title>
        <authorList>
            <consortium name="US DOE Joint Genome Institute (JGI-PGF)"/>
            <person name="Lucas S."/>
            <person name="Lapidus A."/>
            <person name="Bruce D."/>
            <person name="Goodwin L."/>
            <person name="Pitluck S."/>
            <person name="Peters L."/>
            <person name="Kyrpides N."/>
            <person name="Mavromatis K."/>
            <person name="Ivanova N."/>
            <person name="Mikailova N."/>
            <person name="Pagani I."/>
            <person name="Chertkov O."/>
            <person name="Detter J.C."/>
            <person name="Tapia R."/>
            <person name="Han C."/>
            <person name="Land M."/>
            <person name="Hauser L."/>
            <person name="Markowitz V."/>
            <person name="Cheng J.-F."/>
            <person name="Hugenholtz P."/>
            <person name="Woyke T."/>
            <person name="Wu D."/>
            <person name="Spring S."/>
            <person name="Merkhoffer B."/>
            <person name="Schneider S."/>
            <person name="Klenk H.-P."/>
            <person name="Eisen J.A."/>
        </authorList>
    </citation>
    <scope>NUCLEOTIDE SEQUENCE [LARGE SCALE GENOMIC DNA]</scope>
    <source>
        <strain evidence="5">ATCC 700085 / DSM 6578 / Z-1203</strain>
    </source>
</reference>
<dbReference type="STRING" id="869211.Spith_1612"/>
<dbReference type="RefSeq" id="WP_014625203.1">
    <property type="nucleotide sequence ID" value="NC_017583.1"/>
</dbReference>